<evidence type="ECO:0000313" key="2">
    <source>
        <dbReference type="EMBL" id="QPT40465.1"/>
    </source>
</evidence>
<organism evidence="3 4">
    <name type="scientific">Oligella ureolytica</name>
    <dbReference type="NCBI Taxonomy" id="90244"/>
    <lineage>
        <taxon>Bacteria</taxon>
        <taxon>Pseudomonadati</taxon>
        <taxon>Pseudomonadota</taxon>
        <taxon>Betaproteobacteria</taxon>
        <taxon>Burkholderiales</taxon>
        <taxon>Alcaligenaceae</taxon>
        <taxon>Oligella</taxon>
    </lineage>
</organism>
<dbReference type="RefSeq" id="WP_018574427.1">
    <property type="nucleotide sequence ID" value="NZ_CP065725.1"/>
</dbReference>
<evidence type="ECO:0000313" key="3">
    <source>
        <dbReference type="EMBL" id="SUA51208.1"/>
    </source>
</evidence>
<reference evidence="2 5" key="2">
    <citation type="submission" date="2020-12" db="EMBL/GenBank/DDBJ databases">
        <title>FDA dAtabase for Regulatory Grade micrObial Sequences (FDA-ARGOS): Supporting development and validation of Infectious Disease Dx tests.</title>
        <authorList>
            <person name="Sproer C."/>
            <person name="Gronow S."/>
            <person name="Severitt S."/>
            <person name="Schroder I."/>
            <person name="Tallon L."/>
            <person name="Sadzewicz L."/>
            <person name="Zhao X."/>
            <person name="Boylan J."/>
            <person name="Ott S."/>
            <person name="Bowen H."/>
            <person name="Vavikolanu K."/>
            <person name="Mehta A."/>
            <person name="Aluvathingal J."/>
            <person name="Nadendla S."/>
            <person name="Lowell S."/>
            <person name="Myers T."/>
            <person name="Yan Y."/>
            <person name="Sichtig H."/>
        </authorList>
    </citation>
    <scope>NUCLEOTIDE SEQUENCE [LARGE SCALE GENOMIC DNA]</scope>
    <source>
        <strain evidence="2 5">FDAARGOS_872</strain>
    </source>
</reference>
<dbReference type="STRING" id="1122619.GCA_000373745_01242"/>
<dbReference type="Proteomes" id="UP000254603">
    <property type="component" value="Unassembled WGS sequence"/>
</dbReference>
<dbReference type="InterPro" id="IPR054765">
    <property type="entry name" value="SLBB_dom"/>
</dbReference>
<dbReference type="Proteomes" id="UP000594903">
    <property type="component" value="Chromosome"/>
</dbReference>
<evidence type="ECO:0000313" key="5">
    <source>
        <dbReference type="Proteomes" id="UP000594903"/>
    </source>
</evidence>
<dbReference type="EMBL" id="CP065725">
    <property type="protein sequence ID" value="QPT40465.1"/>
    <property type="molecule type" value="Genomic_DNA"/>
</dbReference>
<accession>A0A378XC60</accession>
<reference evidence="3 4" key="1">
    <citation type="submission" date="2018-06" db="EMBL/GenBank/DDBJ databases">
        <authorList>
            <consortium name="Pathogen Informatics"/>
            <person name="Doyle S."/>
        </authorList>
    </citation>
    <scope>NUCLEOTIDE SEQUENCE [LARGE SCALE GENOMIC DNA]</scope>
    <source>
        <strain evidence="3 4">NCTC11997</strain>
    </source>
</reference>
<gene>
    <name evidence="2" type="ORF">I6G29_02315</name>
    <name evidence="3" type="ORF">NCTC11997_00512</name>
</gene>
<dbReference type="EMBL" id="UGSB01000001">
    <property type="protein sequence ID" value="SUA51208.1"/>
    <property type="molecule type" value="Genomic_DNA"/>
</dbReference>
<sequence>MSTSQSPSLLEVLGSVGGLVEQRADARGVFVFRVPENIVYDEKLGIVTSDAKPMVFHLDMTNPVSMFLAREFLIYPDDAVYVTNAHMYESQKMISSIVQVLVLGSTIDQL</sequence>
<name>A0A378XC60_9BURK</name>
<dbReference type="Gene3D" id="3.10.560.10">
    <property type="entry name" value="Outer membrane lipoprotein wza domain like"/>
    <property type="match status" value="1"/>
</dbReference>
<proteinExistence type="predicted"/>
<evidence type="ECO:0000259" key="1">
    <source>
        <dbReference type="Pfam" id="PF22461"/>
    </source>
</evidence>
<dbReference type="AlphaFoldDB" id="A0A378XC60"/>
<feature type="domain" description="SLBB" evidence="1">
    <location>
        <begin position="6"/>
        <end position="82"/>
    </location>
</feature>
<dbReference type="OrthoDB" id="9808421at2"/>
<evidence type="ECO:0000313" key="4">
    <source>
        <dbReference type="Proteomes" id="UP000254603"/>
    </source>
</evidence>
<protein>
    <submittedName>
        <fullName evidence="3">Polysaccharide export protein Wza</fullName>
    </submittedName>
</protein>
<keyword evidence="5" id="KW-1185">Reference proteome</keyword>
<dbReference type="Pfam" id="PF22461">
    <property type="entry name" value="SLBB_2"/>
    <property type="match status" value="1"/>
</dbReference>